<protein>
    <recommendedName>
        <fullName evidence="4">Right handed beta helix domain-containing protein</fullName>
    </recommendedName>
</protein>
<gene>
    <name evidence="2" type="ORF">XAT740_LOCUS25649</name>
</gene>
<dbReference type="Gene3D" id="2.160.20.10">
    <property type="entry name" value="Single-stranded right-handed beta-helix, Pectin lyase-like"/>
    <property type="match status" value="3"/>
</dbReference>
<evidence type="ECO:0000313" key="2">
    <source>
        <dbReference type="EMBL" id="CAF1239286.1"/>
    </source>
</evidence>
<dbReference type="InterPro" id="IPR011050">
    <property type="entry name" value="Pectin_lyase_fold/virulence"/>
</dbReference>
<dbReference type="SUPFAM" id="SSF51126">
    <property type="entry name" value="Pectin lyase-like"/>
    <property type="match status" value="2"/>
</dbReference>
<dbReference type="AlphaFoldDB" id="A0A814Z7Y0"/>
<accession>A0A814Z7Y0</accession>
<dbReference type="EMBL" id="CAJNOR010002044">
    <property type="protein sequence ID" value="CAF1239286.1"/>
    <property type="molecule type" value="Genomic_DNA"/>
</dbReference>
<comment type="caution">
    <text evidence="2">The sequence shown here is derived from an EMBL/GenBank/DDBJ whole genome shotgun (WGS) entry which is preliminary data.</text>
</comment>
<proteinExistence type="predicted"/>
<dbReference type="InterPro" id="IPR012334">
    <property type="entry name" value="Pectin_lyas_fold"/>
</dbReference>
<sequence length="864" mass="94854">MKNLCHFHLLIFKILLGVVAGITSSNRQLLVDQRGGTPYKTIAAAVAVASPGDTIVLAKGSGPYRETLKIRANGTDLAPIIVEGNGETITGFDPMTFTFDGNVWIYTLSKSFDTTPVVITWQGRRILQDQMTDWEISTRLFVVAINGISHHIYRNIIATGSLNDGFNLHGNGDDIVFENIAGYNNLDEGFSSHDTMSCSITNGRFWANDNGIANVNDCVTNITNVMIHDNIGYGLWLTDNTTSNLVDVRVWNNGAAQFRLDLRASGTATRLSVWKSSWISPPWRRYMESKTVKNTTTLGGNAAYTPIPFWTGKPDLMNISIMPIPINPTINTTVPSVAVFIQNALATGRSLVVLPAGIHRITDQISILNGNTLEIDGTGATVIMTTRRRSIFYISKANNLIIRGLTLDYDPLPFTQGTITAVTSTMITFTVHDGYPDLSTDFGRTPPTHLFKPDGRRHPDAYDFYKPILNITTNRTGTLTKTGPTWPDTLALGDFLLLDRRETDATNAVNIYECTGPVSFEDFTILSSPTLGFAGRYNRDVVIFRRVTLRPGTKPTGAIQTRLFSTNADAINFVQCRKGPLIDNCDISHQGDDSLNVHGYFFKISQVLSNTSFQFTYPSPAGFLNPLQINDTLRLHANGNFNLIGTAKYASGKFIGTTSGVATYEINLLSSPTTSLSVDQWFDIVEVNCPNYIVRDSYFHDHRGRGLRIMANNGLVERNRFERLTKCAISIGPELGYWREAGWVNNVTIQNNNLSYIGVDISLSATGIVTPGAISVFVHTDKTSPPYPNNHSDIIIQDNFIEKTSVAGIHAYAVDGLTIRGNTLFHTNLIRGPGTDSSTGLITTGPISVSAAINVTLENNHILQ</sequence>
<feature type="chain" id="PRO_5032997034" description="Right handed beta helix domain-containing protein" evidence="1">
    <location>
        <begin position="22"/>
        <end position="864"/>
    </location>
</feature>
<dbReference type="InterPro" id="IPR006626">
    <property type="entry name" value="PbH1"/>
</dbReference>
<evidence type="ECO:0000256" key="1">
    <source>
        <dbReference type="SAM" id="SignalP"/>
    </source>
</evidence>
<evidence type="ECO:0008006" key="4">
    <source>
        <dbReference type="Google" id="ProtNLM"/>
    </source>
</evidence>
<keyword evidence="3" id="KW-1185">Reference proteome</keyword>
<evidence type="ECO:0000313" key="3">
    <source>
        <dbReference type="Proteomes" id="UP000663828"/>
    </source>
</evidence>
<keyword evidence="1" id="KW-0732">Signal</keyword>
<name>A0A814Z7Y0_ADIRI</name>
<feature type="signal peptide" evidence="1">
    <location>
        <begin position="1"/>
        <end position="21"/>
    </location>
</feature>
<dbReference type="SMART" id="SM00710">
    <property type="entry name" value="PbH1"/>
    <property type="match status" value="8"/>
</dbReference>
<dbReference type="Proteomes" id="UP000663828">
    <property type="component" value="Unassembled WGS sequence"/>
</dbReference>
<reference evidence="2" key="1">
    <citation type="submission" date="2021-02" db="EMBL/GenBank/DDBJ databases">
        <authorList>
            <person name="Nowell W R."/>
        </authorList>
    </citation>
    <scope>NUCLEOTIDE SEQUENCE</scope>
</reference>
<organism evidence="2 3">
    <name type="scientific">Adineta ricciae</name>
    <name type="common">Rotifer</name>
    <dbReference type="NCBI Taxonomy" id="249248"/>
    <lineage>
        <taxon>Eukaryota</taxon>
        <taxon>Metazoa</taxon>
        <taxon>Spiralia</taxon>
        <taxon>Gnathifera</taxon>
        <taxon>Rotifera</taxon>
        <taxon>Eurotatoria</taxon>
        <taxon>Bdelloidea</taxon>
        <taxon>Adinetida</taxon>
        <taxon>Adinetidae</taxon>
        <taxon>Adineta</taxon>
    </lineage>
</organism>